<evidence type="ECO:0000256" key="1">
    <source>
        <dbReference type="SAM" id="MobiDB-lite"/>
    </source>
</evidence>
<organism evidence="2 3">
    <name type="scientific">Lasiosphaeria miniovina</name>
    <dbReference type="NCBI Taxonomy" id="1954250"/>
    <lineage>
        <taxon>Eukaryota</taxon>
        <taxon>Fungi</taxon>
        <taxon>Dikarya</taxon>
        <taxon>Ascomycota</taxon>
        <taxon>Pezizomycotina</taxon>
        <taxon>Sordariomycetes</taxon>
        <taxon>Sordariomycetidae</taxon>
        <taxon>Sordariales</taxon>
        <taxon>Lasiosphaeriaceae</taxon>
        <taxon>Lasiosphaeria</taxon>
    </lineage>
</organism>
<dbReference type="EMBL" id="JAUIRO010000008">
    <property type="protein sequence ID" value="KAK0703292.1"/>
    <property type="molecule type" value="Genomic_DNA"/>
</dbReference>
<comment type="caution">
    <text evidence="2">The sequence shown here is derived from an EMBL/GenBank/DDBJ whole genome shotgun (WGS) entry which is preliminary data.</text>
</comment>
<feature type="region of interest" description="Disordered" evidence="1">
    <location>
        <begin position="194"/>
        <end position="233"/>
    </location>
</feature>
<protein>
    <submittedName>
        <fullName evidence="2">Uncharacterized protein</fullName>
    </submittedName>
</protein>
<feature type="compositionally biased region" description="Basic and acidic residues" evidence="1">
    <location>
        <begin position="119"/>
        <end position="132"/>
    </location>
</feature>
<gene>
    <name evidence="2" type="ORF">B0T26DRAFT_680992</name>
</gene>
<feature type="compositionally biased region" description="Low complexity" evidence="1">
    <location>
        <begin position="248"/>
        <end position="259"/>
    </location>
</feature>
<feature type="region of interest" description="Disordered" evidence="1">
    <location>
        <begin position="110"/>
        <end position="132"/>
    </location>
</feature>
<dbReference type="AlphaFoldDB" id="A0AA39ZTB0"/>
<evidence type="ECO:0000313" key="3">
    <source>
        <dbReference type="Proteomes" id="UP001172101"/>
    </source>
</evidence>
<feature type="region of interest" description="Disordered" evidence="1">
    <location>
        <begin position="153"/>
        <end position="182"/>
    </location>
</feature>
<evidence type="ECO:0000313" key="2">
    <source>
        <dbReference type="EMBL" id="KAK0703292.1"/>
    </source>
</evidence>
<reference evidence="2" key="1">
    <citation type="submission" date="2023-06" db="EMBL/GenBank/DDBJ databases">
        <title>Genome-scale phylogeny and comparative genomics of the fungal order Sordariales.</title>
        <authorList>
            <consortium name="Lawrence Berkeley National Laboratory"/>
            <person name="Hensen N."/>
            <person name="Bonometti L."/>
            <person name="Westerberg I."/>
            <person name="Brannstrom I.O."/>
            <person name="Guillou S."/>
            <person name="Cros-Aarteil S."/>
            <person name="Calhoun S."/>
            <person name="Haridas S."/>
            <person name="Kuo A."/>
            <person name="Mondo S."/>
            <person name="Pangilinan J."/>
            <person name="Riley R."/>
            <person name="LaButti K."/>
            <person name="Andreopoulos B."/>
            <person name="Lipzen A."/>
            <person name="Chen C."/>
            <person name="Yanf M."/>
            <person name="Daum C."/>
            <person name="Ng V."/>
            <person name="Clum A."/>
            <person name="Steindorff A."/>
            <person name="Ohm R."/>
            <person name="Martin F."/>
            <person name="Silar P."/>
            <person name="Natvig D."/>
            <person name="Lalanne C."/>
            <person name="Gautier V."/>
            <person name="Ament-velasquez S.L."/>
            <person name="Kruys A."/>
            <person name="Hutchinson M.I."/>
            <person name="Powell A.J."/>
            <person name="Barry K."/>
            <person name="Miller A.N."/>
            <person name="Grigoriev I.V."/>
            <person name="Debuchy R."/>
            <person name="Gladieux P."/>
            <person name="Thoren M.H."/>
            <person name="Johannesson H."/>
        </authorList>
    </citation>
    <scope>NUCLEOTIDE SEQUENCE</scope>
    <source>
        <strain evidence="2">SMH2392-1A</strain>
    </source>
</reference>
<dbReference type="RefSeq" id="XP_060290151.1">
    <property type="nucleotide sequence ID" value="XM_060440582.1"/>
</dbReference>
<dbReference type="GeneID" id="85323852"/>
<sequence length="281" mass="30634">MMEAASRWQDGLALQSSTTVPTSHITLGLASPVLHVVLVRQRELELERIFPESHVSLGPEKRHNGKGAPGLELASNVDGVKAGQTKLATNVDGVKVGHWLISALDRHKIHFPQHRGTKPKGEDGKTPNDVYSSHKLDSISVCPNYKDPNHKLDSISACPNHKDPNSSRQLDSTSACPNHKDPNHKVVFNHKLDSTSACPNHKDPNYKLDSISAYPNHKDPNHKSRRIPHSPNRNNVTVLTEFRCGKCSDSGYESGSESSHQAAIETVSTEVGKATGSESGH</sequence>
<feature type="region of interest" description="Disordered" evidence="1">
    <location>
        <begin position="248"/>
        <end position="281"/>
    </location>
</feature>
<keyword evidence="3" id="KW-1185">Reference proteome</keyword>
<feature type="compositionally biased region" description="Polar residues" evidence="1">
    <location>
        <begin position="166"/>
        <end position="176"/>
    </location>
</feature>
<accession>A0AA39ZTB0</accession>
<proteinExistence type="predicted"/>
<name>A0AA39ZTB0_9PEZI</name>
<dbReference type="Proteomes" id="UP001172101">
    <property type="component" value="Unassembled WGS sequence"/>
</dbReference>